<dbReference type="GO" id="GO:0016042">
    <property type="term" value="P:lipid catabolic process"/>
    <property type="evidence" value="ECO:0007669"/>
    <property type="project" value="UniProtKB-UniRule"/>
</dbReference>
<feature type="region of interest" description="Disordered" evidence="5">
    <location>
        <begin position="1"/>
        <end position="26"/>
    </location>
</feature>
<sequence>MAPLDRPGPTGLPSNAPLPEPQRASRPGVKNISLALQGGGSHGAFTWGVMHRLMSEPRLYIDGISGTSAGAMNAVVFTDGFVKGRRQGAIDALAHFWDRVADLYHLPRSAAMTMAMPGFGIPGFSPHKNGNGWQVDRDPTFMAVDFMTRIFAPTQFNPLNINPLREVLEDIVDFEGLRQHPDIKLFVTASNVRTCKSRVFRTPELTVDTLMASACLPLMFKAVEIDGEHYWDGGYLGNPAIYPLIHECASRDVVIVQINPMNRPEVPTSARDILNRINEMTFNASLVREMFGVATITSLIESGSLHDERYAAVRFHQIGAEAEIAQLGALSKLNTERSFLEHLHKMGYEAAETWIEQNIDRIGWESTINVTDTFV</sequence>
<dbReference type="AlphaFoldDB" id="A0A5J6MKH2"/>
<protein>
    <submittedName>
        <fullName evidence="7">Alpha/beta hydrolase</fullName>
    </submittedName>
</protein>
<keyword evidence="8" id="KW-1185">Reference proteome</keyword>
<evidence type="ECO:0000256" key="1">
    <source>
        <dbReference type="ARBA" id="ARBA00022801"/>
    </source>
</evidence>
<dbReference type="KEGG" id="htq:FRZ44_33960"/>
<dbReference type="Proteomes" id="UP000326202">
    <property type="component" value="Chromosome"/>
</dbReference>
<dbReference type="InterPro" id="IPR002641">
    <property type="entry name" value="PNPLA_dom"/>
</dbReference>
<evidence type="ECO:0000259" key="6">
    <source>
        <dbReference type="PROSITE" id="PS51635"/>
    </source>
</evidence>
<feature type="short sequence motif" description="GXGXXG" evidence="4">
    <location>
        <begin position="38"/>
        <end position="43"/>
    </location>
</feature>
<feature type="short sequence motif" description="GXSXG" evidence="4">
    <location>
        <begin position="66"/>
        <end position="70"/>
    </location>
</feature>
<feature type="short sequence motif" description="DGA/G" evidence="4">
    <location>
        <begin position="232"/>
        <end position="234"/>
    </location>
</feature>
<feature type="active site" description="Proton acceptor" evidence="4">
    <location>
        <position position="232"/>
    </location>
</feature>
<dbReference type="EMBL" id="CP042906">
    <property type="protein sequence ID" value="QEX18092.1"/>
    <property type="molecule type" value="Genomic_DNA"/>
</dbReference>
<feature type="active site" description="Nucleophile" evidence="4">
    <location>
        <position position="68"/>
    </location>
</feature>
<dbReference type="PANTHER" id="PTHR14226:SF78">
    <property type="entry name" value="SLR0060 PROTEIN"/>
    <property type="match status" value="1"/>
</dbReference>
<dbReference type="InterPro" id="IPR050301">
    <property type="entry name" value="NTE"/>
</dbReference>
<evidence type="ECO:0000256" key="4">
    <source>
        <dbReference type="PROSITE-ProRule" id="PRU01161"/>
    </source>
</evidence>
<accession>A0A5J6MKH2</accession>
<dbReference type="PANTHER" id="PTHR14226">
    <property type="entry name" value="NEUROPATHY TARGET ESTERASE/SWISS CHEESE D.MELANOGASTER"/>
    <property type="match status" value="1"/>
</dbReference>
<evidence type="ECO:0000313" key="7">
    <source>
        <dbReference type="EMBL" id="QEX18092.1"/>
    </source>
</evidence>
<dbReference type="OrthoDB" id="9807112at2"/>
<dbReference type="SUPFAM" id="SSF52151">
    <property type="entry name" value="FabD/lysophospholipase-like"/>
    <property type="match status" value="1"/>
</dbReference>
<name>A0A5J6MKH2_9PROT</name>
<keyword evidence="1 4" id="KW-0378">Hydrolase</keyword>
<evidence type="ECO:0000313" key="8">
    <source>
        <dbReference type="Proteomes" id="UP000326202"/>
    </source>
</evidence>
<dbReference type="Pfam" id="PF01734">
    <property type="entry name" value="Patatin"/>
    <property type="match status" value="1"/>
</dbReference>
<organism evidence="7 8">
    <name type="scientific">Hypericibacter terrae</name>
    <dbReference type="NCBI Taxonomy" id="2602015"/>
    <lineage>
        <taxon>Bacteria</taxon>
        <taxon>Pseudomonadati</taxon>
        <taxon>Pseudomonadota</taxon>
        <taxon>Alphaproteobacteria</taxon>
        <taxon>Rhodospirillales</taxon>
        <taxon>Dongiaceae</taxon>
        <taxon>Hypericibacter</taxon>
    </lineage>
</organism>
<feature type="domain" description="PNPLA" evidence="6">
    <location>
        <begin position="34"/>
        <end position="245"/>
    </location>
</feature>
<evidence type="ECO:0000256" key="5">
    <source>
        <dbReference type="SAM" id="MobiDB-lite"/>
    </source>
</evidence>
<proteinExistence type="predicted"/>
<dbReference type="GO" id="GO:0016787">
    <property type="term" value="F:hydrolase activity"/>
    <property type="evidence" value="ECO:0007669"/>
    <property type="project" value="UniProtKB-UniRule"/>
</dbReference>
<keyword evidence="2 4" id="KW-0442">Lipid degradation</keyword>
<dbReference type="PROSITE" id="PS51635">
    <property type="entry name" value="PNPLA"/>
    <property type="match status" value="1"/>
</dbReference>
<dbReference type="RefSeq" id="WP_151178286.1">
    <property type="nucleotide sequence ID" value="NZ_CP042906.1"/>
</dbReference>
<dbReference type="InterPro" id="IPR016035">
    <property type="entry name" value="Acyl_Trfase/lysoPLipase"/>
</dbReference>
<evidence type="ECO:0000256" key="3">
    <source>
        <dbReference type="ARBA" id="ARBA00023098"/>
    </source>
</evidence>
<gene>
    <name evidence="7" type="ORF">FRZ44_33960</name>
</gene>
<dbReference type="Gene3D" id="3.40.1090.10">
    <property type="entry name" value="Cytosolic phospholipase A2 catalytic domain"/>
    <property type="match status" value="2"/>
</dbReference>
<reference evidence="7 8" key="1">
    <citation type="submission" date="2019-08" db="EMBL/GenBank/DDBJ databases">
        <title>Hyperibacter terrae gen. nov., sp. nov. and Hyperibacter viscosus sp. nov., two new members in the family Rhodospirillaceae isolated from the rhizosphere of Hypericum perforatum.</title>
        <authorList>
            <person name="Noviana Z."/>
        </authorList>
    </citation>
    <scope>NUCLEOTIDE SEQUENCE [LARGE SCALE GENOMIC DNA]</scope>
    <source>
        <strain evidence="7 8">R5913</strain>
    </source>
</reference>
<keyword evidence="3 4" id="KW-0443">Lipid metabolism</keyword>
<evidence type="ECO:0000256" key="2">
    <source>
        <dbReference type="ARBA" id="ARBA00022963"/>
    </source>
</evidence>